<reference evidence="1" key="1">
    <citation type="submission" date="2022-08" db="EMBL/GenBank/DDBJ databases">
        <authorList>
            <person name="Gutierrez-Valencia J."/>
        </authorList>
    </citation>
    <scope>NUCLEOTIDE SEQUENCE</scope>
</reference>
<protein>
    <submittedName>
        <fullName evidence="1">Uncharacterized protein</fullName>
    </submittedName>
</protein>
<name>A0AAV0IAS3_9ROSI</name>
<gene>
    <name evidence="1" type="ORF">LITE_LOCUS8390</name>
</gene>
<comment type="caution">
    <text evidence="1">The sequence shown here is derived from an EMBL/GenBank/DDBJ whole genome shotgun (WGS) entry which is preliminary data.</text>
</comment>
<keyword evidence="2" id="KW-1185">Reference proteome</keyword>
<dbReference type="Proteomes" id="UP001154282">
    <property type="component" value="Unassembled WGS sequence"/>
</dbReference>
<organism evidence="1 2">
    <name type="scientific">Linum tenue</name>
    <dbReference type="NCBI Taxonomy" id="586396"/>
    <lineage>
        <taxon>Eukaryota</taxon>
        <taxon>Viridiplantae</taxon>
        <taxon>Streptophyta</taxon>
        <taxon>Embryophyta</taxon>
        <taxon>Tracheophyta</taxon>
        <taxon>Spermatophyta</taxon>
        <taxon>Magnoliopsida</taxon>
        <taxon>eudicotyledons</taxon>
        <taxon>Gunneridae</taxon>
        <taxon>Pentapetalae</taxon>
        <taxon>rosids</taxon>
        <taxon>fabids</taxon>
        <taxon>Malpighiales</taxon>
        <taxon>Linaceae</taxon>
        <taxon>Linum</taxon>
    </lineage>
</organism>
<dbReference type="Gene3D" id="3.40.50.2000">
    <property type="entry name" value="Glycogen Phosphorylase B"/>
    <property type="match status" value="1"/>
</dbReference>
<evidence type="ECO:0000313" key="1">
    <source>
        <dbReference type="EMBL" id="CAI0394611.1"/>
    </source>
</evidence>
<evidence type="ECO:0000313" key="2">
    <source>
        <dbReference type="Proteomes" id="UP001154282"/>
    </source>
</evidence>
<sequence>MIDPISPNYISKIQLCRNSSIFVFFTRHQQKFSAGSCMFAEWWDGEIFIDGRPESQLILPIVKLTTGAAAPSSEPHQATLKLAKLLHHRGFHITYVNTEFNHSLPSSTSKEKLLLLIILCFQLRSAILEEGGIGIGRTSCLLGFKFGVLVGGPSVSLSNDPSPPVFGIATGKLGTGGSFES</sequence>
<proteinExistence type="predicted"/>
<accession>A0AAV0IAS3</accession>
<dbReference type="EMBL" id="CAMGYJ010000003">
    <property type="protein sequence ID" value="CAI0394611.1"/>
    <property type="molecule type" value="Genomic_DNA"/>
</dbReference>
<dbReference type="AlphaFoldDB" id="A0AAV0IAS3"/>